<accession>A0A844HK94</accession>
<protein>
    <submittedName>
        <fullName evidence="4">SPOR domain-containing protein</fullName>
    </submittedName>
</protein>
<dbReference type="EMBL" id="WMIG01000001">
    <property type="protein sequence ID" value="MTH58211.1"/>
    <property type="molecule type" value="Genomic_DNA"/>
</dbReference>
<proteinExistence type="predicted"/>
<sequence length="372" mass="39402">MRFSWFWFLAGLFLPLAALALAPAELPPPDFPGRQYIDSKGCVFQRVNDGWSARLARDGSPTCGYPPSLSIRGADGRPKLQALDPDAGKTRAQILNEKLARTVLTNLQPGELVGDPQSPEVLPDMGPEHASTAPLDDLKAALRAAPAIRAEMSREIHPNLRLCRLLGHDSRAGGKDTRDPTQGFCAGLRTPDLSRLAFARPLGRAKSAPAVSSKPTASTAKPKAEAKAPPKQVPKVKSVPAVAKAIAENKKSTQAQSPAKVQPVKQPIAAQAKPAAAKEPPKEPEKAPAKPQAPAVPKGARHVQITSFKTSAEAAELARRVAMLGYPVLRARLAERGADTQILLAGPFASPDALSQALAKLRKAGFAQAVPR</sequence>
<dbReference type="PROSITE" id="PS51724">
    <property type="entry name" value="SPOR"/>
    <property type="match status" value="1"/>
</dbReference>
<evidence type="ECO:0000259" key="3">
    <source>
        <dbReference type="PROSITE" id="PS51724"/>
    </source>
</evidence>
<gene>
    <name evidence="4" type="ORF">GL300_03175</name>
</gene>
<comment type="caution">
    <text evidence="4">The sequence shown here is derived from an EMBL/GenBank/DDBJ whole genome shotgun (WGS) entry which is preliminary data.</text>
</comment>
<feature type="compositionally biased region" description="Low complexity" evidence="1">
    <location>
        <begin position="289"/>
        <end position="298"/>
    </location>
</feature>
<feature type="compositionally biased region" description="Low complexity" evidence="1">
    <location>
        <begin position="229"/>
        <end position="245"/>
    </location>
</feature>
<dbReference type="SUPFAM" id="SSF110997">
    <property type="entry name" value="Sporulation related repeat"/>
    <property type="match status" value="1"/>
</dbReference>
<feature type="compositionally biased region" description="Basic and acidic residues" evidence="1">
    <location>
        <begin position="279"/>
        <end position="288"/>
    </location>
</feature>
<feature type="chain" id="PRO_5032307268" evidence="2">
    <location>
        <begin position="21"/>
        <end position="372"/>
    </location>
</feature>
<dbReference type="InterPro" id="IPR007730">
    <property type="entry name" value="SPOR-like_dom"/>
</dbReference>
<evidence type="ECO:0000256" key="1">
    <source>
        <dbReference type="SAM" id="MobiDB-lite"/>
    </source>
</evidence>
<name>A0A844HK94_9RHOB</name>
<dbReference type="Pfam" id="PF05036">
    <property type="entry name" value="SPOR"/>
    <property type="match status" value="1"/>
</dbReference>
<feature type="compositionally biased region" description="Low complexity" evidence="1">
    <location>
        <begin position="212"/>
        <end position="221"/>
    </location>
</feature>
<organism evidence="4 5">
    <name type="scientific">Paracoccus litorisediminis</name>
    <dbReference type="NCBI Taxonomy" id="2006130"/>
    <lineage>
        <taxon>Bacteria</taxon>
        <taxon>Pseudomonadati</taxon>
        <taxon>Pseudomonadota</taxon>
        <taxon>Alphaproteobacteria</taxon>
        <taxon>Rhodobacterales</taxon>
        <taxon>Paracoccaceae</taxon>
        <taxon>Paracoccus</taxon>
    </lineage>
</organism>
<evidence type="ECO:0000313" key="5">
    <source>
        <dbReference type="Proteomes" id="UP000449846"/>
    </source>
</evidence>
<feature type="compositionally biased region" description="Low complexity" evidence="1">
    <location>
        <begin position="261"/>
        <end position="278"/>
    </location>
</feature>
<dbReference type="InterPro" id="IPR036680">
    <property type="entry name" value="SPOR-like_sf"/>
</dbReference>
<evidence type="ECO:0000256" key="2">
    <source>
        <dbReference type="SAM" id="SignalP"/>
    </source>
</evidence>
<feature type="domain" description="SPOR" evidence="3">
    <location>
        <begin position="295"/>
        <end position="372"/>
    </location>
</feature>
<dbReference type="GO" id="GO:0042834">
    <property type="term" value="F:peptidoglycan binding"/>
    <property type="evidence" value="ECO:0007669"/>
    <property type="project" value="InterPro"/>
</dbReference>
<keyword evidence="2" id="KW-0732">Signal</keyword>
<dbReference type="RefSeq" id="WP_155038108.1">
    <property type="nucleotide sequence ID" value="NZ_JBHGCD010000001.1"/>
</dbReference>
<reference evidence="4 5" key="1">
    <citation type="submission" date="2019-11" db="EMBL/GenBank/DDBJ databases">
        <authorList>
            <person name="Dong K."/>
        </authorList>
    </citation>
    <scope>NUCLEOTIDE SEQUENCE [LARGE SCALE GENOMIC DNA]</scope>
    <source>
        <strain evidence="4 5">NBRC 112902</strain>
    </source>
</reference>
<evidence type="ECO:0000313" key="4">
    <source>
        <dbReference type="EMBL" id="MTH58211.1"/>
    </source>
</evidence>
<dbReference type="Gene3D" id="3.30.70.1070">
    <property type="entry name" value="Sporulation related repeat"/>
    <property type="match status" value="1"/>
</dbReference>
<feature type="region of interest" description="Disordered" evidence="1">
    <location>
        <begin position="204"/>
        <end position="300"/>
    </location>
</feature>
<dbReference type="AlphaFoldDB" id="A0A844HK94"/>
<feature type="signal peptide" evidence="2">
    <location>
        <begin position="1"/>
        <end position="20"/>
    </location>
</feature>
<keyword evidence="5" id="KW-1185">Reference proteome</keyword>
<dbReference type="Proteomes" id="UP000449846">
    <property type="component" value="Unassembled WGS sequence"/>
</dbReference>
<dbReference type="OrthoDB" id="7843142at2"/>